<keyword evidence="2" id="KW-1185">Reference proteome</keyword>
<name>A0ABR4QAA9_9CEST</name>
<sequence>MSEVNFTLAAAKSAKFPDLFFANPRSTPKTRSFDCLTRSSFKTNTLTLYPAPAQMAAIPEPIKPQPITATLPTNLLRQCPTCYSQLLAMARCTVVGGGLSGLSTAYLLSRLPQNQVGHVSVYEANNIRFGGCFLTDRNPHTGALHDLGPHSARIATPSTSPLLRLVSSLGFTHSEVYWLPPLKRYIYAAGALRTIGLFSFKTEPPFTRSHLALFIRRALTKGPGPLKEDISVDEYLRTRFDSEFADYLGSALMRGVCGVDSKLVSASAFLSYLIQWEREAPNVIIGAAKNMALGKVRSVYPTKRSDVSLRALDDLLSPLNEDIAPPSNANVFNFAGGMQVLTDRLVATLGEKPNVTLQKGTRVSALHRRGEHYQIWLRVDVCHLTK</sequence>
<protein>
    <submittedName>
        <fullName evidence="1">Protoporphyrinogen oxidase chloroplastic</fullName>
    </submittedName>
</protein>
<dbReference type="InterPro" id="IPR036188">
    <property type="entry name" value="FAD/NAD-bd_sf"/>
</dbReference>
<gene>
    <name evidence="1" type="ORF">TcWFU_006102</name>
</gene>
<dbReference type="Pfam" id="PF13450">
    <property type="entry name" value="NAD_binding_8"/>
    <property type="match status" value="1"/>
</dbReference>
<organism evidence="1 2">
    <name type="scientific">Taenia crassiceps</name>
    <dbReference type="NCBI Taxonomy" id="6207"/>
    <lineage>
        <taxon>Eukaryota</taxon>
        <taxon>Metazoa</taxon>
        <taxon>Spiralia</taxon>
        <taxon>Lophotrochozoa</taxon>
        <taxon>Platyhelminthes</taxon>
        <taxon>Cestoda</taxon>
        <taxon>Eucestoda</taxon>
        <taxon>Cyclophyllidea</taxon>
        <taxon>Taeniidae</taxon>
        <taxon>Taenia</taxon>
    </lineage>
</organism>
<accession>A0ABR4QAA9</accession>
<comment type="caution">
    <text evidence="1">The sequence shown here is derived from an EMBL/GenBank/DDBJ whole genome shotgun (WGS) entry which is preliminary data.</text>
</comment>
<dbReference type="InterPro" id="IPR050464">
    <property type="entry name" value="Zeta_carotene_desat/Oxidored"/>
</dbReference>
<dbReference type="SUPFAM" id="SSF51905">
    <property type="entry name" value="FAD/NAD(P)-binding domain"/>
    <property type="match status" value="1"/>
</dbReference>
<evidence type="ECO:0000313" key="2">
    <source>
        <dbReference type="Proteomes" id="UP001651158"/>
    </source>
</evidence>
<proteinExistence type="predicted"/>
<dbReference type="Gene3D" id="3.50.50.60">
    <property type="entry name" value="FAD/NAD(P)-binding domain"/>
    <property type="match status" value="1"/>
</dbReference>
<dbReference type="EMBL" id="JAKROA010000006">
    <property type="protein sequence ID" value="KAL5106268.1"/>
    <property type="molecule type" value="Genomic_DNA"/>
</dbReference>
<reference evidence="1 2" key="1">
    <citation type="journal article" date="2022" name="Front. Cell. Infect. Microbiol.">
        <title>The Genomes of Two Strains of Taenia crassiceps the Animal Model for the Study of Human Cysticercosis.</title>
        <authorList>
            <person name="Bobes R.J."/>
            <person name="Estrada K."/>
            <person name="Rios-Valencia D.G."/>
            <person name="Calderon-Gallegos A."/>
            <person name="de la Torre P."/>
            <person name="Carrero J.C."/>
            <person name="Sanchez-Flores A."/>
            <person name="Laclette J.P."/>
        </authorList>
    </citation>
    <scope>NUCLEOTIDE SEQUENCE [LARGE SCALE GENOMIC DNA]</scope>
    <source>
        <strain evidence="1">WFUcys</strain>
    </source>
</reference>
<evidence type="ECO:0000313" key="1">
    <source>
        <dbReference type="EMBL" id="KAL5106268.1"/>
    </source>
</evidence>
<dbReference type="PANTHER" id="PTHR42923">
    <property type="entry name" value="PROTOPORPHYRINOGEN OXIDASE"/>
    <property type="match status" value="1"/>
</dbReference>
<dbReference type="Proteomes" id="UP001651158">
    <property type="component" value="Unassembled WGS sequence"/>
</dbReference>
<dbReference type="PANTHER" id="PTHR42923:SF3">
    <property type="entry name" value="PROTOPORPHYRINOGEN OXIDASE"/>
    <property type="match status" value="1"/>
</dbReference>